<dbReference type="Pfam" id="PF14383">
    <property type="entry name" value="VARLMGL"/>
    <property type="match status" value="1"/>
</dbReference>
<dbReference type="Proteomes" id="UP001179952">
    <property type="component" value="Unassembled WGS sequence"/>
</dbReference>
<name>A0AAV9B3Q2_ACOGR</name>
<dbReference type="EMBL" id="JAUJYN010000005">
    <property type="protein sequence ID" value="KAK1271175.1"/>
    <property type="molecule type" value="Genomic_DNA"/>
</dbReference>
<dbReference type="InterPro" id="IPR025486">
    <property type="entry name" value="DUF4378"/>
</dbReference>
<keyword evidence="6" id="KW-1185">Reference proteome</keyword>
<feature type="region of interest" description="Disordered" evidence="1">
    <location>
        <begin position="710"/>
        <end position="738"/>
    </location>
</feature>
<feature type="region of interest" description="Disordered" evidence="1">
    <location>
        <begin position="269"/>
        <end position="295"/>
    </location>
</feature>
<dbReference type="Pfam" id="PF14309">
    <property type="entry name" value="DUF4378"/>
    <property type="match status" value="1"/>
</dbReference>
<feature type="domain" description="DUF3741" evidence="4">
    <location>
        <begin position="88"/>
        <end position="107"/>
    </location>
</feature>
<feature type="compositionally biased region" description="Low complexity" evidence="1">
    <location>
        <begin position="542"/>
        <end position="558"/>
    </location>
</feature>
<dbReference type="PANTHER" id="PTHR46836:SF8">
    <property type="entry name" value="AFADIN"/>
    <property type="match status" value="1"/>
</dbReference>
<evidence type="ECO:0000256" key="1">
    <source>
        <dbReference type="SAM" id="MobiDB-lite"/>
    </source>
</evidence>
<feature type="region of interest" description="Disordered" evidence="1">
    <location>
        <begin position="1"/>
        <end position="35"/>
    </location>
</feature>
<feature type="compositionally biased region" description="Polar residues" evidence="1">
    <location>
        <begin position="711"/>
        <end position="722"/>
    </location>
</feature>
<evidence type="ECO:0000259" key="4">
    <source>
        <dbReference type="Pfam" id="PF14383"/>
    </source>
</evidence>
<feature type="domain" description="DUF3741" evidence="2">
    <location>
        <begin position="188"/>
        <end position="232"/>
    </location>
</feature>
<feature type="compositionally biased region" description="Basic and acidic residues" evidence="1">
    <location>
        <begin position="10"/>
        <end position="25"/>
    </location>
</feature>
<protein>
    <recommendedName>
        <fullName evidence="7">DUF4378 domain-containing protein</fullName>
    </recommendedName>
</protein>
<dbReference type="InterPro" id="IPR032795">
    <property type="entry name" value="DUF3741-assoc"/>
</dbReference>
<evidence type="ECO:0000259" key="3">
    <source>
        <dbReference type="Pfam" id="PF14309"/>
    </source>
</evidence>
<feature type="region of interest" description="Disordered" evidence="1">
    <location>
        <begin position="497"/>
        <end position="516"/>
    </location>
</feature>
<feature type="region of interest" description="Disordered" evidence="1">
    <location>
        <begin position="521"/>
        <end position="576"/>
    </location>
</feature>
<evidence type="ECO:0000313" key="5">
    <source>
        <dbReference type="EMBL" id="KAK1271175.1"/>
    </source>
</evidence>
<dbReference type="Pfam" id="PF12552">
    <property type="entry name" value="DUF3741"/>
    <property type="match status" value="1"/>
</dbReference>
<dbReference type="AlphaFoldDB" id="A0AAV9B3Q2"/>
<gene>
    <name evidence="5" type="ORF">QJS04_geneDACA019980</name>
</gene>
<dbReference type="InterPro" id="IPR022212">
    <property type="entry name" value="DUF3741"/>
</dbReference>
<evidence type="ECO:0008006" key="7">
    <source>
        <dbReference type="Google" id="ProtNLM"/>
    </source>
</evidence>
<proteinExistence type="predicted"/>
<accession>A0AAV9B3Q2</accession>
<dbReference type="PANTHER" id="PTHR46836">
    <property type="entry name" value="AFADIN"/>
    <property type="match status" value="1"/>
</dbReference>
<organism evidence="5 6">
    <name type="scientific">Acorus gramineus</name>
    <name type="common">Dwarf sweet flag</name>
    <dbReference type="NCBI Taxonomy" id="55184"/>
    <lineage>
        <taxon>Eukaryota</taxon>
        <taxon>Viridiplantae</taxon>
        <taxon>Streptophyta</taxon>
        <taxon>Embryophyta</taxon>
        <taxon>Tracheophyta</taxon>
        <taxon>Spermatophyta</taxon>
        <taxon>Magnoliopsida</taxon>
        <taxon>Liliopsida</taxon>
        <taxon>Acoraceae</taxon>
        <taxon>Acorus</taxon>
    </lineage>
</organism>
<feature type="compositionally biased region" description="Basic and acidic residues" evidence="1">
    <location>
        <begin position="497"/>
        <end position="509"/>
    </location>
</feature>
<evidence type="ECO:0000259" key="2">
    <source>
        <dbReference type="Pfam" id="PF12552"/>
    </source>
</evidence>
<evidence type="ECO:0000313" key="6">
    <source>
        <dbReference type="Proteomes" id="UP001179952"/>
    </source>
</evidence>
<comment type="caution">
    <text evidence="5">The sequence shown here is derived from an EMBL/GenBank/DDBJ whole genome shotgun (WGS) entry which is preliminary data.</text>
</comment>
<feature type="domain" description="DUF4378" evidence="3">
    <location>
        <begin position="802"/>
        <end position="954"/>
    </location>
</feature>
<reference evidence="5" key="1">
    <citation type="journal article" date="2023" name="Nat. Commun.">
        <title>Diploid and tetraploid genomes of Acorus and the evolution of monocots.</title>
        <authorList>
            <person name="Ma L."/>
            <person name="Liu K.W."/>
            <person name="Li Z."/>
            <person name="Hsiao Y.Y."/>
            <person name="Qi Y."/>
            <person name="Fu T."/>
            <person name="Tang G.D."/>
            <person name="Zhang D."/>
            <person name="Sun W.H."/>
            <person name="Liu D.K."/>
            <person name="Li Y."/>
            <person name="Chen G.Z."/>
            <person name="Liu X.D."/>
            <person name="Liao X.Y."/>
            <person name="Jiang Y.T."/>
            <person name="Yu X."/>
            <person name="Hao Y."/>
            <person name="Huang J."/>
            <person name="Zhao X.W."/>
            <person name="Ke S."/>
            <person name="Chen Y.Y."/>
            <person name="Wu W.L."/>
            <person name="Hsu J.L."/>
            <person name="Lin Y.F."/>
            <person name="Huang M.D."/>
            <person name="Li C.Y."/>
            <person name="Huang L."/>
            <person name="Wang Z.W."/>
            <person name="Zhao X."/>
            <person name="Zhong W.Y."/>
            <person name="Peng D.H."/>
            <person name="Ahmad S."/>
            <person name="Lan S."/>
            <person name="Zhang J.S."/>
            <person name="Tsai W.C."/>
            <person name="Van de Peer Y."/>
            <person name="Liu Z.J."/>
        </authorList>
    </citation>
    <scope>NUCLEOTIDE SEQUENCE</scope>
    <source>
        <strain evidence="5">SCP</strain>
    </source>
</reference>
<feature type="region of interest" description="Disordered" evidence="1">
    <location>
        <begin position="386"/>
        <end position="451"/>
    </location>
</feature>
<feature type="compositionally biased region" description="Polar residues" evidence="1">
    <location>
        <begin position="436"/>
        <end position="448"/>
    </location>
</feature>
<sequence length="962" mass="108952">MDLFKQVRSKSRERPMPEEMERNRGEGNGGTNKRMHSWKTALGYESLSSSDENMFPYASRRRASKQTNGLPIKMLIDEEMSRRMESKRHSPSIIARLMGLDALPAEQPINKQRKRNENRARKMSSFNLQEQCLSCEDHSFQMSMGEQQEFKDVYEVLVTPKVEKHKTWHVSKGTLSLKKTEVEMAFIKQKFMDAKRLSSDEKLRNTKEFDEALEALNCNADLLLNFLQEPNSLFAKHLQELQASSQPPMSGQIAVLKPSNFKQYEKDGTNLKRERNNESHKQTRKDVSKSRVEGRNDIGHLPTTIVVLKPHSGKKIAKTSTQLRSLENFHYSYGNHGEFGRSRSQELPYENADRQKLYVDVDNVTQKPKSSRQIAREIAKHMRYNSSNSFSEVSGSRSKGHLADERSLNMSEKAASISSSETFPRSPGHFVDPNSRYKSCSSHLNESSMCREAKRRLSERWKMTHRPPEVGLGSHSSNTLREMLALSDKETAETCLDSAHRKNGPHDSLNDNMGLGRCGPSPLGISSRDGWKERPRGNLMRSTSLGSSSSLSKGPKSSNMKREYFGNDNSSMLEESPRRNIKSRRWKSQSYIFVGEDDHLLLEVDNNSDVLKDQYRTKYLLEENSPHLGGLADTETLTKHVGIDGMVGADIVFNSCDESLPQPSVHAPLVKDDAKTSLRSQNNSIVKGTFVDTEQKDSLLSDPHMTGLEYRQTSKNGEQPSPVSVLEPQDEEEKSSPDCFERVSADLQGLRMQLQLLKLESAEAGTGGSEINNSCEEETLLESSGLDVGEFLFSDRTGESRDLSYLLDVLIQSGFYRAGPDTLISAWYSPEFPIGPSIFENLETKYGELQTWPKAERKLWFDCINSGLAEILAPCVDLHPWVKPRERRVGLVWGGEALVEELCKFLIRQEKEGSDENSREKVLLREMGWLILGDDIDKIGREIEGYLMDGLLREVVSEFMSS</sequence>
<dbReference type="PROSITE" id="PS50231">
    <property type="entry name" value="RICIN_B_LECTIN"/>
    <property type="match status" value="1"/>
</dbReference>
<feature type="compositionally biased region" description="Low complexity" evidence="1">
    <location>
        <begin position="386"/>
        <end position="397"/>
    </location>
</feature>
<reference evidence="5" key="2">
    <citation type="submission" date="2023-06" db="EMBL/GenBank/DDBJ databases">
        <authorList>
            <person name="Ma L."/>
            <person name="Liu K.-W."/>
            <person name="Li Z."/>
            <person name="Hsiao Y.-Y."/>
            <person name="Qi Y."/>
            <person name="Fu T."/>
            <person name="Tang G."/>
            <person name="Zhang D."/>
            <person name="Sun W.-H."/>
            <person name="Liu D.-K."/>
            <person name="Li Y."/>
            <person name="Chen G.-Z."/>
            <person name="Liu X.-D."/>
            <person name="Liao X.-Y."/>
            <person name="Jiang Y.-T."/>
            <person name="Yu X."/>
            <person name="Hao Y."/>
            <person name="Huang J."/>
            <person name="Zhao X.-W."/>
            <person name="Ke S."/>
            <person name="Chen Y.-Y."/>
            <person name="Wu W.-L."/>
            <person name="Hsu J.-L."/>
            <person name="Lin Y.-F."/>
            <person name="Huang M.-D."/>
            <person name="Li C.-Y."/>
            <person name="Huang L."/>
            <person name="Wang Z.-W."/>
            <person name="Zhao X."/>
            <person name="Zhong W.-Y."/>
            <person name="Peng D.-H."/>
            <person name="Ahmad S."/>
            <person name="Lan S."/>
            <person name="Zhang J.-S."/>
            <person name="Tsai W.-C."/>
            <person name="Van De Peer Y."/>
            <person name="Liu Z.-J."/>
        </authorList>
    </citation>
    <scope>NUCLEOTIDE SEQUENCE</scope>
    <source>
        <strain evidence="5">SCP</strain>
        <tissue evidence="5">Leaves</tissue>
    </source>
</reference>